<organism evidence="3 4">
    <name type="scientific">Daejeonella lutea</name>
    <dbReference type="NCBI Taxonomy" id="572036"/>
    <lineage>
        <taxon>Bacteria</taxon>
        <taxon>Pseudomonadati</taxon>
        <taxon>Bacteroidota</taxon>
        <taxon>Sphingobacteriia</taxon>
        <taxon>Sphingobacteriales</taxon>
        <taxon>Sphingobacteriaceae</taxon>
        <taxon>Daejeonella</taxon>
    </lineage>
</organism>
<dbReference type="RefSeq" id="WP_139377484.1">
    <property type="nucleotide sequence ID" value="NZ_FUYR01000003.1"/>
</dbReference>
<evidence type="ECO:0000313" key="3">
    <source>
        <dbReference type="EMBL" id="SKB79915.1"/>
    </source>
</evidence>
<keyword evidence="4" id="KW-1185">Reference proteome</keyword>
<reference evidence="4" key="1">
    <citation type="submission" date="2017-02" db="EMBL/GenBank/DDBJ databases">
        <authorList>
            <person name="Varghese N."/>
            <person name="Submissions S."/>
        </authorList>
    </citation>
    <scope>NUCLEOTIDE SEQUENCE [LARGE SCALE GENOMIC DNA]</scope>
    <source>
        <strain evidence="4">DSM 22385</strain>
    </source>
</reference>
<feature type="domain" description="Gliding motility protein SprA N-terminal" evidence="2">
    <location>
        <begin position="1088"/>
        <end position="1610"/>
    </location>
</feature>
<gene>
    <name evidence="3" type="ORF">SAMN05661099_2772</name>
</gene>
<feature type="domain" description="Gliding motility protein SprA N-terminal" evidence="2">
    <location>
        <begin position="64"/>
        <end position="344"/>
    </location>
</feature>
<dbReference type="EMBL" id="FUYR01000003">
    <property type="protein sequence ID" value="SKB79915.1"/>
    <property type="molecule type" value="Genomic_DNA"/>
</dbReference>
<sequence>MKSAASFYLTKVCFVFLALFSITAFAQNTPAATDTSKLKYPFEDSRYIQLKRPSGITLPNPSNIQRSVEFDPVSKRYIIREKIGERFYRSPQYLSIEEYQKYENELIKKNYWKQLADLPLAEAREPGFIPPVKINSKSFEKIFGGSTIDIRPQGSADLTFSGRINRNENPLFNERQRTQGNFDFDQRIQMNVVGQIGEKLRITTNYNTEAQFDFENQVKLDYTGKDDEIIRKIEAGNVSLPLSTSLISGSQALFGVKTQLQFGRLNVTTVFSQQKSQQREITITNGSQQNEFSISGDNYEANRHFFLAQYFRNNYNRALENLPIISSNINITKIEVWITNRANNSANSRDVLGLIDLGENNVYNSVQVRGGAGFSGLPAGFSGPGFNQQSNNLLQILPPGARQTNSNDANAFFQANGGTDNFAKLTFARNLTDKEFTLNSRLGYISLNTALNADEVLAVAFRYTVNGEEYQVGEFSTDVSVDNTTPQVLFVKLLKNETLKTSLPTWDLMMKNIYSLGAYSVSRTDFRLNIFRLGEDTGVETPQILEGQNTNGKLWLQLTNLDNLNQQNDRKPDGFFDFVEGITIDAQNGRITFPLVEPFGSDLARRFNPVSERNLIDKYVYQPLYDSTKVLAQQLFPRLNRYQIRGTYQSQASSEFQLNAINVPQGSVQVIAGTLPLQEGVDFTVDYNGGMVRILNQALLNSGQPIRIKLENNELFGLQQRSLTGSRFDYRVNDKLNLGGTFMNLTEKPLTEKVNIGEESISNTIWGFDANYSSPSRWLTRMVDKIPFINTKEPSSLTFNGEYANLIPGHPRALNFAGSRNGASYLDDFEASRSLIDIKSAIAWQISGTPQLFPESRLNNDLSYGYNRARLAFYNIDPIFFVSGNSLTPDNIKKDKNELSNHYVRQVFEREVFPFKESSTGQAIILPTFDLAFYPMQRGPYNFTTTGLNPDGTLNNRRNRWGGIFRKLETNDFEALNIEFIEMWMLDPFIGKPLHQGGDMYFNLGNITEDILKDGRKSLENGLPVDGNVAKTDATQWGRVPKLQPVIQAFDNNSGARAFQDVGLDGLSSVDEGTQFGTFVSQARLAISDPQARALLEQDPASDDYQYYRGSDLDQQNAGILKRYEKYNNPEGNSKTPEQSIAQTGIENTAATSLPDGEDINRDNNSTQADEYYQYKVSIRPGDLAVGRNYITDIVNANVKLANGKTETVRWIQFKIPVNDYIQKVGNIEDFKSIRFIRMFMTDFADTAILRLAKLQLVRGEWRRYNSENNPTKVLADPSLLSPGLDNSSIDVTAVNIEENGKRSPIPYVLPPGIERERDITNFRGESRQNEQSLALTVRNLRDGYGRAAFRTTFNDFRSYKRIEMFIHAESDQSGSTRDNDLRAFLRVGTDNQDNYYDYDIPLKITPQNTSDPEAIWPSQNKIDVQLSLFQAAKAARNKAIFNGQPWPINRPFVYQDGVNTIIVKGQPDLSKVRVYMLGVRNPLRNPASPGGDDGLDKNAEIWFNELRLTDFDERGGWAATARLNAKLADFADITISGSKSTVGFGSIDKRVSERNREDDVLFDLSGSMELGKFFPERTGIKVPMYINFSSQVGSPQYDPRNQDTEFRQVLENTRRASRDSLRFITEDYSSRKSINFTNVRKIKTNPQSKTHLWDIENLSATYAFNSFNHRDYINESTIQKTYRAGLQYNYSKQAKSITPFEKLIKSKSLALLRDFNFSLLPSVLNFNISVDRLYSENTLRDNDPNNFLPINTNFNKNFQMSRLYGVSWNLTRSMQLDFNATNFSVIDEPDGRINGLKRDTLWQNLKRLGRTTDYNHSLNLTYNLPVNKIPGLDWINIATAYQAGFNWQTEPLITLRDPLIDVGNTIQNARTIKVNPGLNLTQLYNKFGFVRSAAQAESGPGKFLINLLTSLKTVNGTYSRSQGTFLPGYLPSTDFIGQDLDASAPGYDFLLGGQRDIRGRAIANGWITRDSLLNQLYITTKREDMNFRARIEPIRDMIIDLNAIRGQNFNYSTNFKFVPNRNNFENLTPVTTGDYTISFFTLRTAFSKENKSNNSSRLFRQLEENRAIISRRLGETNPNSTGTTGGFADGYNKASQDVLISSFLAAYTGKDANKVSLNRFPKIPVPNWNITYNGLSKLGIFNEMFTSFDLRHGYRSSYTVNGFNSLARYQETNGAVSVRDANGNFLPFYQFSQVTLFEQFQPLLGVDVRLKNNMTFSAEYRKSRALSFSLSNSQMAQQKEDNAVFGWGYRTTNFRFPFGLFKGLKLDNDMAFKLDFALSDRKLVIYRADVLDAEVTSGDQRITIRPNVDYVLDQRFTIRMFYDGNITKPYTSQTFNTSFSNFGVNLRFTL</sequence>
<proteinExistence type="predicted"/>
<dbReference type="NCBIfam" id="TIGR04189">
    <property type="entry name" value="surface_SprA"/>
    <property type="match status" value="1"/>
</dbReference>
<feature type="signal peptide" evidence="1">
    <location>
        <begin position="1"/>
        <end position="26"/>
    </location>
</feature>
<evidence type="ECO:0000259" key="2">
    <source>
        <dbReference type="Pfam" id="PF14349"/>
    </source>
</evidence>
<dbReference type="InterPro" id="IPR026377">
    <property type="entry name" value="Cell_surface_SprA"/>
</dbReference>
<dbReference type="STRING" id="572036.SAMN05661099_2772"/>
<feature type="chain" id="PRO_5012436861" evidence="1">
    <location>
        <begin position="27"/>
        <end position="2351"/>
    </location>
</feature>
<accession>A0A1T5E7Z9</accession>
<evidence type="ECO:0000256" key="1">
    <source>
        <dbReference type="SAM" id="SignalP"/>
    </source>
</evidence>
<dbReference type="Proteomes" id="UP000189981">
    <property type="component" value="Unassembled WGS sequence"/>
</dbReference>
<protein>
    <submittedName>
        <fullName evidence="3">Cell surface protein SprA</fullName>
    </submittedName>
</protein>
<dbReference type="Pfam" id="PF14349">
    <property type="entry name" value="SprA_N"/>
    <property type="match status" value="2"/>
</dbReference>
<evidence type="ECO:0000313" key="4">
    <source>
        <dbReference type="Proteomes" id="UP000189981"/>
    </source>
</evidence>
<dbReference type="OrthoDB" id="9806090at2"/>
<name>A0A1T5E7Z9_9SPHI</name>
<keyword evidence="1" id="KW-0732">Signal</keyword>
<dbReference type="InterPro" id="IPR025684">
    <property type="entry name" value="SprA_N_dom"/>
</dbReference>